<feature type="compositionally biased region" description="Basic and acidic residues" evidence="3">
    <location>
        <begin position="1054"/>
        <end position="1065"/>
    </location>
</feature>
<dbReference type="CDD" id="cd01833">
    <property type="entry name" value="XynB_like"/>
    <property type="match status" value="1"/>
</dbReference>
<dbReference type="InterPro" id="IPR036116">
    <property type="entry name" value="FN3_sf"/>
</dbReference>
<evidence type="ECO:0000313" key="6">
    <source>
        <dbReference type="EMBL" id="GAA2011232.1"/>
    </source>
</evidence>
<feature type="chain" id="PRO_5046728457" description="Fibronectin type-III domain-containing protein" evidence="4">
    <location>
        <begin position="27"/>
        <end position="1065"/>
    </location>
</feature>
<dbReference type="Pfam" id="PF00657">
    <property type="entry name" value="Lipase_GDSL"/>
    <property type="match status" value="1"/>
</dbReference>
<dbReference type="CDD" id="cd00063">
    <property type="entry name" value="FN3"/>
    <property type="match status" value="2"/>
</dbReference>
<dbReference type="InterPro" id="IPR051532">
    <property type="entry name" value="Ester_Hydrolysis_Enzymes"/>
</dbReference>
<keyword evidence="2" id="KW-0119">Carbohydrate metabolism</keyword>
<dbReference type="InterPro" id="IPR036514">
    <property type="entry name" value="SGNH_hydro_sf"/>
</dbReference>
<dbReference type="SMART" id="SM00060">
    <property type="entry name" value="FN3"/>
    <property type="match status" value="2"/>
</dbReference>
<evidence type="ECO:0000256" key="4">
    <source>
        <dbReference type="SAM" id="SignalP"/>
    </source>
</evidence>
<name>A0ABP5EZ79_9ACTN</name>
<sequence length="1065" mass="116576">MKHLAPYRTACAVLSLVLAVAATSAAAPPANAEQKRDIASAARDYFADHPATPDKPDPKPDFGDRDRVVDVWLNGEISVDQLVKYGMLNVTDPKRLPKKLRPDLTADLAYTPYLSYVLSHKDKASAKTRQWLENYLEPSQPEGENPNGTSRTAKGAWKDCANPEEITGVVFHCVTKRKHTQVRYNIGEGGVPARDSSPANGVPDAVDEILSALEDAYGTYTGMGFRHGEPGRIMAVLGVVPPGNAVVPPLPSTKYGHMIFMSGDPAELGGNGRNEGRYNYLPRHELHHVFQYNYIADWNAIGATTNWWMEASAEWGAGQSLRSGSGSSMYAEALDEFLMYPELAINAHDGLGGARQYGAFAVPAYFTEAVSRNFVLDTWRVLEDAGTPIGAIRFATAYQGRGIDEVLLGFAAANYRLDRGTDMGYYLGAPDGYKDSRVRDIWRAELDGRRPKHSYKSMGWGSKFSSYARVSPGGTTYMEFAPTSSGSGRLVVNLTGNSSFRYVLVTWSSGGGGRPSMTPVDYSKGAGSGQAVVSLKAGQTATLIAVRTKLVADSNAAMKDKAKLSWSASLHRNTGGKRLMVVGDSITHGNEGSHSWRYALNRHLESKGEKIDFVGPRKGAYDIHTDKRNIALLEQEELPPQEYYPGPSTARYWRNDFDRDHNAMWGWTFANANNTIRRDVETYDPDYLLIALGFNDLAWGYSDAPGTVASARKMISEARKANPDIKVLISNVVTRTVQPEFEWLNPEIREYAELLRAEVPRLSTSRSPVGLVDLVSGYNPAAYGWDGLHPNTKGDYFIASKFAGALSSKYGVGGSFGPIPSNPPDVRLTRPDWLEVQVTTEGFRISWDREFGAAGYYLWTRDATENGEWHLLPLPVPGDYFKSTWVRKGHRYEFKVSAARGPGQVGPSSPVRGAVAAPKTLPGPPNVEALIDGNEVLLNWGDMPGASSYRVYWLEAVGHYPELWTKYTTKTSMRIKGLERGMTYRIGVSSVNKYGAGIPSGVLYDVTIPGAARSQGNGSGVLPEGWGPQTEAIVQGDRPWEGYPDGALPVIGDEDAKKITEQANR</sequence>
<accession>A0ABP5EZ79</accession>
<feature type="signal peptide" evidence="4">
    <location>
        <begin position="1"/>
        <end position="26"/>
    </location>
</feature>
<feature type="domain" description="Fibronectin type-III" evidence="5">
    <location>
        <begin position="921"/>
        <end position="1011"/>
    </location>
</feature>
<evidence type="ECO:0000256" key="1">
    <source>
        <dbReference type="ARBA" id="ARBA00023295"/>
    </source>
</evidence>
<dbReference type="Gene3D" id="3.40.50.1110">
    <property type="entry name" value="SGNH hydrolase"/>
    <property type="match status" value="1"/>
</dbReference>
<keyword evidence="1" id="KW-0378">Hydrolase</keyword>
<evidence type="ECO:0000259" key="5">
    <source>
        <dbReference type="PROSITE" id="PS50853"/>
    </source>
</evidence>
<dbReference type="InterPro" id="IPR003961">
    <property type="entry name" value="FN3_dom"/>
</dbReference>
<dbReference type="InterPro" id="IPR013783">
    <property type="entry name" value="Ig-like_fold"/>
</dbReference>
<proteinExistence type="predicted"/>
<keyword evidence="2" id="KW-0624">Polysaccharide degradation</keyword>
<dbReference type="SUPFAM" id="SSF52266">
    <property type="entry name" value="SGNH hydrolase"/>
    <property type="match status" value="1"/>
</dbReference>
<feature type="domain" description="Fibronectin type-III" evidence="5">
    <location>
        <begin position="819"/>
        <end position="920"/>
    </location>
</feature>
<feature type="region of interest" description="Disordered" evidence="3">
    <location>
        <begin position="1044"/>
        <end position="1065"/>
    </location>
</feature>
<keyword evidence="7" id="KW-1185">Reference proteome</keyword>
<dbReference type="PANTHER" id="PTHR30383:SF2">
    <property type="entry name" value="CELLULOSE-BINDING PROTEIN"/>
    <property type="match status" value="1"/>
</dbReference>
<keyword evidence="1" id="KW-0326">Glycosidase</keyword>
<dbReference type="SUPFAM" id="SSF49265">
    <property type="entry name" value="Fibronectin type III"/>
    <property type="match status" value="1"/>
</dbReference>
<protein>
    <recommendedName>
        <fullName evidence="5">Fibronectin type-III domain-containing protein</fullName>
    </recommendedName>
</protein>
<dbReference type="InterPro" id="IPR001087">
    <property type="entry name" value="GDSL"/>
</dbReference>
<keyword evidence="4" id="KW-0732">Signal</keyword>
<evidence type="ECO:0000313" key="7">
    <source>
        <dbReference type="Proteomes" id="UP001501585"/>
    </source>
</evidence>
<comment type="caution">
    <text evidence="6">The sequence shown here is derived from an EMBL/GenBank/DDBJ whole genome shotgun (WGS) entry which is preliminary data.</text>
</comment>
<dbReference type="Gene3D" id="2.60.40.10">
    <property type="entry name" value="Immunoglobulins"/>
    <property type="match status" value="2"/>
</dbReference>
<dbReference type="PROSITE" id="PS50853">
    <property type="entry name" value="FN3"/>
    <property type="match status" value="2"/>
</dbReference>
<gene>
    <name evidence="6" type="ORF">GCM10009799_44380</name>
</gene>
<dbReference type="Proteomes" id="UP001501585">
    <property type="component" value="Unassembled WGS sequence"/>
</dbReference>
<evidence type="ECO:0000256" key="3">
    <source>
        <dbReference type="SAM" id="MobiDB-lite"/>
    </source>
</evidence>
<reference evidence="7" key="1">
    <citation type="journal article" date="2019" name="Int. J. Syst. Evol. Microbiol.">
        <title>The Global Catalogue of Microorganisms (GCM) 10K type strain sequencing project: providing services to taxonomists for standard genome sequencing and annotation.</title>
        <authorList>
            <consortium name="The Broad Institute Genomics Platform"/>
            <consortium name="The Broad Institute Genome Sequencing Center for Infectious Disease"/>
            <person name="Wu L."/>
            <person name="Ma J."/>
        </authorList>
    </citation>
    <scope>NUCLEOTIDE SEQUENCE [LARGE SCALE GENOMIC DNA]</scope>
    <source>
        <strain evidence="7">JCM 15313</strain>
    </source>
</reference>
<evidence type="ECO:0000256" key="2">
    <source>
        <dbReference type="ARBA" id="ARBA00023326"/>
    </source>
</evidence>
<dbReference type="RefSeq" id="WP_344164943.1">
    <property type="nucleotide sequence ID" value="NZ_BAAAPC010000022.1"/>
</dbReference>
<dbReference type="PANTHER" id="PTHR30383">
    <property type="entry name" value="THIOESTERASE 1/PROTEASE 1/LYSOPHOSPHOLIPASE L1"/>
    <property type="match status" value="1"/>
</dbReference>
<organism evidence="6 7">
    <name type="scientific">Nocardiopsis rhodophaea</name>
    <dbReference type="NCBI Taxonomy" id="280238"/>
    <lineage>
        <taxon>Bacteria</taxon>
        <taxon>Bacillati</taxon>
        <taxon>Actinomycetota</taxon>
        <taxon>Actinomycetes</taxon>
        <taxon>Streptosporangiales</taxon>
        <taxon>Nocardiopsidaceae</taxon>
        <taxon>Nocardiopsis</taxon>
    </lineage>
</organism>
<dbReference type="EMBL" id="BAAAPC010000022">
    <property type="protein sequence ID" value="GAA2011232.1"/>
    <property type="molecule type" value="Genomic_DNA"/>
</dbReference>